<keyword evidence="6" id="KW-0548">Nucleotidyltransferase</keyword>
<dbReference type="GO" id="GO:0005524">
    <property type="term" value="F:ATP binding"/>
    <property type="evidence" value="ECO:0007669"/>
    <property type="project" value="UniProtKB-KW"/>
</dbReference>
<evidence type="ECO:0000256" key="1">
    <source>
        <dbReference type="ARBA" id="ARBA00004726"/>
    </source>
</evidence>
<feature type="non-terminal residue" evidence="14">
    <location>
        <position position="230"/>
    </location>
</feature>
<keyword evidence="9" id="KW-0067">ATP-binding</keyword>
<dbReference type="Gene3D" id="3.40.50.620">
    <property type="entry name" value="HUPs"/>
    <property type="match status" value="1"/>
</dbReference>
<feature type="domain" description="Phosphoadenosine phosphosulphate reductase" evidence="13">
    <location>
        <begin position="123"/>
        <end position="198"/>
    </location>
</feature>
<dbReference type="EMBL" id="ML014480">
    <property type="protein sequence ID" value="RKO98335.1"/>
    <property type="molecule type" value="Genomic_DNA"/>
</dbReference>
<keyword evidence="4" id="KW-0288">FMN</keyword>
<keyword evidence="3" id="KW-0285">Flavoprotein</keyword>
<evidence type="ECO:0000256" key="4">
    <source>
        <dbReference type="ARBA" id="ARBA00022643"/>
    </source>
</evidence>
<keyword evidence="5" id="KW-0808">Transferase</keyword>
<evidence type="ECO:0000256" key="9">
    <source>
        <dbReference type="ARBA" id="ARBA00022840"/>
    </source>
</evidence>
<evidence type="ECO:0000313" key="15">
    <source>
        <dbReference type="Proteomes" id="UP000274922"/>
    </source>
</evidence>
<feature type="non-terminal residue" evidence="14">
    <location>
        <position position="1"/>
    </location>
</feature>
<evidence type="ECO:0000259" key="13">
    <source>
        <dbReference type="Pfam" id="PF01507"/>
    </source>
</evidence>
<organism evidence="14 15">
    <name type="scientific">Caulochytrium protostelioides</name>
    <dbReference type="NCBI Taxonomy" id="1555241"/>
    <lineage>
        <taxon>Eukaryota</taxon>
        <taxon>Fungi</taxon>
        <taxon>Fungi incertae sedis</taxon>
        <taxon>Chytridiomycota</taxon>
        <taxon>Chytridiomycota incertae sedis</taxon>
        <taxon>Chytridiomycetes</taxon>
        <taxon>Caulochytriales</taxon>
        <taxon>Caulochytriaceae</taxon>
        <taxon>Caulochytrium</taxon>
    </lineage>
</organism>
<evidence type="ECO:0000256" key="7">
    <source>
        <dbReference type="ARBA" id="ARBA00022741"/>
    </source>
</evidence>
<keyword evidence="8" id="KW-0274">FAD</keyword>
<proteinExistence type="predicted"/>
<dbReference type="Pfam" id="PF01507">
    <property type="entry name" value="PAPS_reduct"/>
    <property type="match status" value="1"/>
</dbReference>
<dbReference type="SUPFAM" id="SSF52402">
    <property type="entry name" value="Adenine nucleotide alpha hydrolases-like"/>
    <property type="match status" value="1"/>
</dbReference>
<dbReference type="PANTHER" id="PTHR23293">
    <property type="entry name" value="FAD SYNTHETASE-RELATED FMN ADENYLYLTRANSFERASE"/>
    <property type="match status" value="1"/>
</dbReference>
<sequence length="230" mass="25394">ALGTIREALDRYGREHVAFSFNGGKDCTVLLALMHEAGLLPTRRDVASMAPSAPAVSSSLTPRSGPSSASYPPLRCLYVTPEHPFPEVESFVDACADEFPLDVRRINGSMKACLAEYMAAYPEARAILIGTRRTDPFASHLTAFSMTDPSWPQIMRVQPILDWSYAEIWAFLQSRQTPFCALYASGYTSLGGIDNTVPNPALRISVRGLASRQFRPAWELEDEHLERAGR</sequence>
<keyword evidence="7" id="KW-0547">Nucleotide-binding</keyword>
<comment type="catalytic activity">
    <reaction evidence="12">
        <text>FMN + ATP + H(+) = FAD + diphosphate</text>
        <dbReference type="Rhea" id="RHEA:17237"/>
        <dbReference type="ChEBI" id="CHEBI:15378"/>
        <dbReference type="ChEBI" id="CHEBI:30616"/>
        <dbReference type="ChEBI" id="CHEBI:33019"/>
        <dbReference type="ChEBI" id="CHEBI:57692"/>
        <dbReference type="ChEBI" id="CHEBI:58210"/>
        <dbReference type="EC" id="2.7.7.2"/>
    </reaction>
</comment>
<dbReference type="InterPro" id="IPR014729">
    <property type="entry name" value="Rossmann-like_a/b/a_fold"/>
</dbReference>
<evidence type="ECO:0000256" key="11">
    <source>
        <dbReference type="ARBA" id="ARBA00031871"/>
    </source>
</evidence>
<dbReference type="PANTHER" id="PTHR23293:SF9">
    <property type="entry name" value="FAD SYNTHASE"/>
    <property type="match status" value="1"/>
</dbReference>
<dbReference type="EC" id="2.7.7.2" evidence="2"/>
<protein>
    <recommendedName>
        <fullName evidence="2">FAD synthase</fullName>
        <ecNumber evidence="2">2.7.7.2</ecNumber>
    </recommendedName>
    <alternativeName>
        <fullName evidence="10">FAD pyrophosphorylase</fullName>
    </alternativeName>
    <alternativeName>
        <fullName evidence="11">FMN adenylyltransferase</fullName>
    </alternativeName>
</protein>
<evidence type="ECO:0000256" key="3">
    <source>
        <dbReference type="ARBA" id="ARBA00022630"/>
    </source>
</evidence>
<dbReference type="GO" id="GO:0006747">
    <property type="term" value="P:FAD biosynthetic process"/>
    <property type="evidence" value="ECO:0007669"/>
    <property type="project" value="TreeGrafter"/>
</dbReference>
<keyword evidence="15" id="KW-1185">Reference proteome</keyword>
<dbReference type="Proteomes" id="UP000274922">
    <property type="component" value="Unassembled WGS sequence"/>
</dbReference>
<evidence type="ECO:0000256" key="5">
    <source>
        <dbReference type="ARBA" id="ARBA00022679"/>
    </source>
</evidence>
<evidence type="ECO:0000256" key="8">
    <source>
        <dbReference type="ARBA" id="ARBA00022827"/>
    </source>
</evidence>
<dbReference type="CDD" id="cd23948">
    <property type="entry name" value="FAD_synthase"/>
    <property type="match status" value="1"/>
</dbReference>
<evidence type="ECO:0000256" key="12">
    <source>
        <dbReference type="ARBA" id="ARBA00049494"/>
    </source>
</evidence>
<dbReference type="AlphaFoldDB" id="A0A4P9X0E6"/>
<evidence type="ECO:0000313" key="14">
    <source>
        <dbReference type="EMBL" id="RKO98335.1"/>
    </source>
</evidence>
<gene>
    <name evidence="14" type="ORF">CXG81DRAFT_551</name>
</gene>
<dbReference type="InterPro" id="IPR002500">
    <property type="entry name" value="PAPS_reduct_dom"/>
</dbReference>
<dbReference type="STRING" id="1555241.A0A4P9X0E6"/>
<evidence type="ECO:0000256" key="2">
    <source>
        <dbReference type="ARBA" id="ARBA00012393"/>
    </source>
</evidence>
<evidence type="ECO:0000256" key="10">
    <source>
        <dbReference type="ARBA" id="ARBA00031145"/>
    </source>
</evidence>
<dbReference type="GO" id="GO:0003919">
    <property type="term" value="F:FMN adenylyltransferase activity"/>
    <property type="evidence" value="ECO:0007669"/>
    <property type="project" value="UniProtKB-EC"/>
</dbReference>
<comment type="pathway">
    <text evidence="1">Cofactor biosynthesis; FAD biosynthesis; FAD from FMN: step 1/1.</text>
</comment>
<dbReference type="OrthoDB" id="270728at2759"/>
<accession>A0A4P9X0E6</accession>
<name>A0A4P9X0E6_9FUNG</name>
<evidence type="ECO:0000256" key="6">
    <source>
        <dbReference type="ARBA" id="ARBA00022695"/>
    </source>
</evidence>
<reference evidence="15" key="1">
    <citation type="journal article" date="2018" name="Nat. Microbiol.">
        <title>Leveraging single-cell genomics to expand the fungal tree of life.</title>
        <authorList>
            <person name="Ahrendt S.R."/>
            <person name="Quandt C.A."/>
            <person name="Ciobanu D."/>
            <person name="Clum A."/>
            <person name="Salamov A."/>
            <person name="Andreopoulos B."/>
            <person name="Cheng J.F."/>
            <person name="Woyke T."/>
            <person name="Pelin A."/>
            <person name="Henrissat B."/>
            <person name="Reynolds N.K."/>
            <person name="Benny G.L."/>
            <person name="Smith M.E."/>
            <person name="James T.Y."/>
            <person name="Grigoriev I.V."/>
        </authorList>
    </citation>
    <scope>NUCLEOTIDE SEQUENCE [LARGE SCALE GENOMIC DNA]</scope>
    <source>
        <strain evidence="15">ATCC 52028</strain>
    </source>
</reference>